<dbReference type="Pfam" id="PF02181">
    <property type="entry name" value="FH2"/>
    <property type="match status" value="1"/>
</dbReference>
<dbReference type="GO" id="GO:0007118">
    <property type="term" value="P:budding cell apical bud growth"/>
    <property type="evidence" value="ECO:0007669"/>
    <property type="project" value="EnsemblFungi"/>
</dbReference>
<keyword evidence="9" id="KW-1185">Reference proteome</keyword>
<feature type="compositionally biased region" description="Pro residues" evidence="4">
    <location>
        <begin position="1172"/>
        <end position="1199"/>
    </location>
</feature>
<dbReference type="VEuPathDB" id="FungiDB:HGUI_03021"/>
<dbReference type="SMART" id="SM00498">
    <property type="entry name" value="FH2"/>
    <property type="match status" value="1"/>
</dbReference>
<feature type="compositionally biased region" description="Polar residues" evidence="4">
    <location>
        <begin position="1119"/>
        <end position="1131"/>
    </location>
</feature>
<dbReference type="SMART" id="SM01140">
    <property type="entry name" value="Drf_GBD"/>
    <property type="match status" value="1"/>
</dbReference>
<evidence type="ECO:0000259" key="7">
    <source>
        <dbReference type="PROSITE" id="PS51444"/>
    </source>
</evidence>
<dbReference type="GO" id="GO:0000132">
    <property type="term" value="P:establishment of mitotic spindle orientation"/>
    <property type="evidence" value="ECO:0007669"/>
    <property type="project" value="EnsemblFungi"/>
</dbReference>
<feature type="compositionally biased region" description="Low complexity" evidence="4">
    <location>
        <begin position="957"/>
        <end position="978"/>
    </location>
</feature>
<feature type="domain" description="FH2" evidence="7">
    <location>
        <begin position="1206"/>
        <end position="1623"/>
    </location>
</feature>
<evidence type="ECO:0000313" key="8">
    <source>
        <dbReference type="EMBL" id="SGZ40821.1"/>
    </source>
</evidence>
<proteinExistence type="inferred from homology"/>
<dbReference type="OrthoDB" id="1104827at2759"/>
<dbReference type="SUPFAM" id="SSF48371">
    <property type="entry name" value="ARM repeat"/>
    <property type="match status" value="1"/>
</dbReference>
<evidence type="ECO:0000256" key="2">
    <source>
        <dbReference type="ARBA" id="ARBA00037935"/>
    </source>
</evidence>
<dbReference type="GO" id="GO:0043332">
    <property type="term" value="C:mating projection tip"/>
    <property type="evidence" value="ECO:0007669"/>
    <property type="project" value="EnsemblFungi"/>
</dbReference>
<evidence type="ECO:0000313" key="9">
    <source>
        <dbReference type="Proteomes" id="UP000183365"/>
    </source>
</evidence>
<dbReference type="SMART" id="SM01139">
    <property type="entry name" value="Drf_FH3"/>
    <property type="match status" value="1"/>
</dbReference>
<feature type="compositionally biased region" description="Basic and acidic residues" evidence="4">
    <location>
        <begin position="1623"/>
        <end position="1651"/>
    </location>
</feature>
<dbReference type="GO" id="GO:0005829">
    <property type="term" value="C:cytosol"/>
    <property type="evidence" value="ECO:0007669"/>
    <property type="project" value="EnsemblFungi"/>
</dbReference>
<dbReference type="Pfam" id="PF06367">
    <property type="entry name" value="Drf_FH3"/>
    <property type="match status" value="1"/>
</dbReference>
<dbReference type="GO" id="GO:0005934">
    <property type="term" value="C:cellular bud tip"/>
    <property type="evidence" value="ECO:0007669"/>
    <property type="project" value="EnsemblFungi"/>
</dbReference>
<dbReference type="Gene3D" id="6.10.30.50">
    <property type="match status" value="1"/>
</dbReference>
<organism evidence="8 9">
    <name type="scientific">Hanseniaspora guilliermondii</name>
    <dbReference type="NCBI Taxonomy" id="56406"/>
    <lineage>
        <taxon>Eukaryota</taxon>
        <taxon>Fungi</taxon>
        <taxon>Dikarya</taxon>
        <taxon>Ascomycota</taxon>
        <taxon>Saccharomycotina</taxon>
        <taxon>Saccharomycetes</taxon>
        <taxon>Saccharomycodales</taxon>
        <taxon>Saccharomycodaceae</taxon>
        <taxon>Hanseniaspora</taxon>
    </lineage>
</organism>
<feature type="region of interest" description="Disordered" evidence="4">
    <location>
        <begin position="1623"/>
        <end position="1807"/>
    </location>
</feature>
<feature type="region of interest" description="Disordered" evidence="4">
    <location>
        <begin position="957"/>
        <end position="983"/>
    </location>
</feature>
<evidence type="ECO:0000259" key="5">
    <source>
        <dbReference type="PROSITE" id="PS51231"/>
    </source>
</evidence>
<dbReference type="FunFam" id="1.25.10.10:FF:000898">
    <property type="entry name" value="Formin BNI1"/>
    <property type="match status" value="1"/>
</dbReference>
<feature type="compositionally biased region" description="Polar residues" evidence="4">
    <location>
        <begin position="1066"/>
        <end position="1083"/>
    </location>
</feature>
<name>A0A1L0CPF7_9ASCO</name>
<evidence type="ECO:0008006" key="10">
    <source>
        <dbReference type="Google" id="ProtNLM"/>
    </source>
</evidence>
<feature type="region of interest" description="Disordered" evidence="4">
    <location>
        <begin position="796"/>
        <end position="817"/>
    </location>
</feature>
<evidence type="ECO:0000256" key="1">
    <source>
        <dbReference type="ARBA" id="ARBA00023054"/>
    </source>
</evidence>
<dbReference type="InterPro" id="IPR016024">
    <property type="entry name" value="ARM-type_fold"/>
</dbReference>
<dbReference type="GO" id="GO:0071474">
    <property type="term" value="P:cellular hyperosmotic response"/>
    <property type="evidence" value="ECO:0007669"/>
    <property type="project" value="EnsemblFungi"/>
</dbReference>
<dbReference type="GO" id="GO:0003779">
    <property type="term" value="F:actin binding"/>
    <property type="evidence" value="ECO:0007669"/>
    <property type="project" value="InterPro"/>
</dbReference>
<dbReference type="PROSITE" id="PS51232">
    <property type="entry name" value="GBD_FH3"/>
    <property type="match status" value="1"/>
</dbReference>
<feature type="domain" description="GBD/FH3" evidence="6">
    <location>
        <begin position="144"/>
        <end position="653"/>
    </location>
</feature>
<dbReference type="PROSITE" id="PS51231">
    <property type="entry name" value="DAD"/>
    <property type="match status" value="1"/>
</dbReference>
<feature type="region of interest" description="Disordered" evidence="4">
    <location>
        <begin position="1036"/>
        <end position="1199"/>
    </location>
</feature>
<accession>A0A1L0CPF7</accession>
<dbReference type="InterPro" id="IPR011989">
    <property type="entry name" value="ARM-like"/>
</dbReference>
<dbReference type="PANTHER" id="PTHR47102:SF2">
    <property type="entry name" value="PROTEIN BNI1"/>
    <property type="match status" value="1"/>
</dbReference>
<evidence type="ECO:0000256" key="3">
    <source>
        <dbReference type="SAM" id="Coils"/>
    </source>
</evidence>
<feature type="compositionally biased region" description="Basic and acidic residues" evidence="4">
    <location>
        <begin position="1733"/>
        <end position="1752"/>
    </location>
</feature>
<dbReference type="GO" id="GO:0005935">
    <property type="term" value="C:cellular bud neck"/>
    <property type="evidence" value="ECO:0007669"/>
    <property type="project" value="EnsemblFungi"/>
</dbReference>
<feature type="region of interest" description="Disordered" evidence="4">
    <location>
        <begin position="858"/>
        <end position="877"/>
    </location>
</feature>
<reference evidence="9" key="1">
    <citation type="submission" date="2016-11" db="EMBL/GenBank/DDBJ databases">
        <authorList>
            <person name="Guldener U."/>
        </authorList>
    </citation>
    <scope>NUCLEOTIDE SEQUENCE [LARGE SCALE GENOMIC DNA]</scope>
</reference>
<dbReference type="Gene3D" id="1.10.238.150">
    <property type="entry name" value="Formin, FH3 diaphanous domain"/>
    <property type="match status" value="1"/>
</dbReference>
<dbReference type="InterPro" id="IPR010473">
    <property type="entry name" value="GTPase-bd"/>
</dbReference>
<dbReference type="SUPFAM" id="SSF101447">
    <property type="entry name" value="Formin homology 2 domain (FH2 domain)"/>
    <property type="match status" value="1"/>
</dbReference>
<dbReference type="GO" id="GO:1903475">
    <property type="term" value="P:mitotic actomyosin contractile ring assembly"/>
    <property type="evidence" value="ECO:0007669"/>
    <property type="project" value="EnsemblFungi"/>
</dbReference>
<dbReference type="InterPro" id="IPR014768">
    <property type="entry name" value="GBD/FH3_dom"/>
</dbReference>
<feature type="domain" description="DAD" evidence="5">
    <location>
        <begin position="1647"/>
        <end position="1681"/>
    </location>
</feature>
<dbReference type="Gene3D" id="1.25.10.10">
    <property type="entry name" value="Leucine-rich Repeat Variant"/>
    <property type="match status" value="1"/>
</dbReference>
<dbReference type="GO" id="GO:0042802">
    <property type="term" value="F:identical protein binding"/>
    <property type="evidence" value="ECO:0007669"/>
    <property type="project" value="EnsemblFungi"/>
</dbReference>
<dbReference type="InterPro" id="IPR010472">
    <property type="entry name" value="FH3_dom"/>
</dbReference>
<feature type="compositionally biased region" description="Polar residues" evidence="4">
    <location>
        <begin position="1664"/>
        <end position="1673"/>
    </location>
</feature>
<feature type="compositionally biased region" description="Basic and acidic residues" evidence="4">
    <location>
        <begin position="1097"/>
        <end position="1112"/>
    </location>
</feature>
<dbReference type="EMBL" id="FQNF01000065">
    <property type="protein sequence ID" value="SGZ40821.1"/>
    <property type="molecule type" value="Genomic_DNA"/>
</dbReference>
<sequence length="1807" mass="206096">MSSNSQSDQSRNNIFKNIKKGFGNHKDKNDLTISEPFKPVHVNGSNNFNDTYSILTSTSSISASSYSPNKSKTASSILAQGPPKNILRRTETNMSSTSINESYKENINDLETMFSSSQQSVYSQVLGTSNLYRFMLPDGSVKIEKPKNKEEIEELFNELMDKRNFQALPPHAQAQLRKYSTDKKWLLVNQDLQADLKKYNNSSKKNKILQTALTSQNPNHNTANNSIYTGKLSTYNMKNPDSASIMTSSKLPHLQTSSLSKTFTNHRNISTSSMNSASEPSSLTPEYYVQKLISEKLNNKQLNDLWVSLRTQPLNWVLGFLDAQGHIAIANVLQKFYKLSYTPNESIGEITDDQLDTESLLFKCLKTIFNLREGANECSKSVLVINAITEGLLSLRISTRRLATEMMMFVMSWSDHKYYHNVLDALDQESLVAGNFNIQARLSSGNKRKSVILDNLKQTILNQGNSTKMKRIEEWLLVLEYTLDGRGAMGSLVGASEEFKSGGGENAILEYCYTTMLMINEVCSISKNVHQRTLLRSRFKSYGFGRILQKLELLKYDKLYEQLVIFEDQTVDDYNLLVSETSLNENVDLENPLEMVNSLWGHFGKTDAKKHLISLLQNIFISASKPLNNDTEKTLKVLDALVSNATMATMDNESQFNFAIQRVFDSLQTDDVARKALNETKELKRKLEETQAERDLFEEKLEEAQDGLVGKLQREIEERDTILMKNQRVTESLRKEIEDLRQQNMLATISRENLINRGKSEEDSLYEEKFENPTPIAKEKIKAIQNVFSSQEEFKNNHKPLSNLPYNGNHGQRDVSTFSFDSQFSGRSLSRKQSDSERLNNIKTQMEDIEKEARLLENSDFYEDSPEKKGELPSKAVDDKSEMFNKLESLKKMLTNIQNESNEISKYNTEEQMKEILQEKRNLALKRLTDLQNLYKSDSQIDEKTDKLVNNLINELESSNSSNSHQRSVSVSSSISSRPKSADEKLNSINATLAKLNARRNTLTTENNFNNNDTDVESDNFRYSSVSGSFLSELSEKYGKHHRHDSSTTRRDSSSSHHYNTSISSPQTLGHSYSNSTSGTNYRKSFMNRMKKSTVPLKKDENVAEEESKPTEEVANDLTAYSSPASNNESIVSVPAAPPLPPMFTADSKTSSSTTPPPPPPPMPAALGGKGPAPPPPPPPPLMSVPPPPPMMNAPPPPKFMGNSIFNKYPKPKRRLKQIHWDRMDSSKYFDKDGFKLIDELNEFGVLRELEDKFGAREVKKFKLKGNKESDTKELDKLTYLSRDIAQQFGINLHMFANLTVDELVEKILKCDRDILSNFAVMEFLSKDDIVEVSINLERNYSGYVTEWLDGEEVLKPEKDLNELQRPDQLYVNLMVNLRHYWKSRMRALNLVVNYKKDYNDLVGKLRKIDKAVDVLKNSKNLKGIFDIILAVGNYMNDASKQANGFKLSTLQRLTFVKDEENKLTFLNYVEKIVREHYPEYAMFIKELEPLLDVTKISIDQLENDCKNYQKNISNVETSLERGNLKDSSKFHPHDRVISKILPVMSDCKKKGDLLSDEVMLSLMEFDSLLKLFGEDNTDQFAKNNFFRKFTDFMQSYKKAAEMNKRVEEEERAYEARKKILEEQEERSRQRKLQKDEENNEENGRADERNVMDNLLSKLKSAGPNKTDSSTARSRAKARKDLLEKTQSNTPTKDLSEESLSRVHARSPSNILDNLLDLNHDGGSTSSIIYSPETKEKKRKEGNDKSPFKNDEAGGLSAQSLLNGLRTESNNVRTEEERRKLRELHKKNKKESNRLQFFEEPTAESQS</sequence>
<feature type="compositionally biased region" description="Polar residues" evidence="4">
    <location>
        <begin position="804"/>
        <end position="817"/>
    </location>
</feature>
<feature type="compositionally biased region" description="Low complexity" evidence="4">
    <location>
        <begin position="1056"/>
        <end position="1065"/>
    </location>
</feature>
<dbReference type="InterPro" id="IPR051661">
    <property type="entry name" value="Actin_filament_regulator"/>
</dbReference>
<keyword evidence="1 3" id="KW-0175">Coiled coil</keyword>
<evidence type="ECO:0000256" key="4">
    <source>
        <dbReference type="SAM" id="MobiDB-lite"/>
    </source>
</evidence>
<dbReference type="GO" id="GO:0045010">
    <property type="term" value="P:actin nucleation"/>
    <property type="evidence" value="ECO:0007669"/>
    <property type="project" value="EnsemblFungi"/>
</dbReference>
<dbReference type="GO" id="GO:0031267">
    <property type="term" value="F:small GTPase binding"/>
    <property type="evidence" value="ECO:0007669"/>
    <property type="project" value="InterPro"/>
</dbReference>
<dbReference type="GO" id="GO:0032153">
    <property type="term" value="C:cell division site"/>
    <property type="evidence" value="ECO:0007669"/>
    <property type="project" value="EnsemblFungi"/>
</dbReference>
<gene>
    <name evidence="8" type="ORF">HGUI_03021</name>
</gene>
<feature type="coiled-coil region" evidence="3">
    <location>
        <begin position="673"/>
        <end position="757"/>
    </location>
</feature>
<dbReference type="GO" id="GO:0070649">
    <property type="term" value="P:formin-nucleated actin cable assembly"/>
    <property type="evidence" value="ECO:0007669"/>
    <property type="project" value="EnsemblFungi"/>
</dbReference>
<feature type="compositionally biased region" description="Pro residues" evidence="4">
    <location>
        <begin position="1155"/>
        <end position="1164"/>
    </location>
</feature>
<feature type="coiled-coil region" evidence="3">
    <location>
        <begin position="1492"/>
        <end position="1519"/>
    </location>
</feature>
<dbReference type="InterPro" id="IPR014767">
    <property type="entry name" value="DAD_dom"/>
</dbReference>
<evidence type="ECO:0000259" key="6">
    <source>
        <dbReference type="PROSITE" id="PS51232"/>
    </source>
</evidence>
<dbReference type="PROSITE" id="PS51444">
    <property type="entry name" value="FH2"/>
    <property type="match status" value="1"/>
</dbReference>
<feature type="compositionally biased region" description="Polar residues" evidence="4">
    <location>
        <begin position="1757"/>
        <end position="1772"/>
    </location>
</feature>
<dbReference type="Gene3D" id="1.20.58.2220">
    <property type="entry name" value="Formin, FH2 domain"/>
    <property type="match status" value="1"/>
</dbReference>
<comment type="similarity">
    <text evidence="2">Belongs to the formin homology family. BNI1 subfamily.</text>
</comment>
<dbReference type="GO" id="GO:0051016">
    <property type="term" value="P:barbed-end actin filament capping"/>
    <property type="evidence" value="ECO:0007669"/>
    <property type="project" value="EnsemblFungi"/>
</dbReference>
<dbReference type="GO" id="GO:0032880">
    <property type="term" value="P:regulation of protein localization"/>
    <property type="evidence" value="ECO:0007669"/>
    <property type="project" value="EnsemblFungi"/>
</dbReference>
<dbReference type="InterPro" id="IPR015425">
    <property type="entry name" value="FH2_Formin"/>
</dbReference>
<feature type="compositionally biased region" description="Basic and acidic residues" evidence="4">
    <location>
        <begin position="1045"/>
        <end position="1055"/>
    </location>
</feature>
<dbReference type="GO" id="GO:0000131">
    <property type="term" value="C:incipient cellular bud site"/>
    <property type="evidence" value="ECO:0007669"/>
    <property type="project" value="EnsemblFungi"/>
</dbReference>
<feature type="compositionally biased region" description="Basic and acidic residues" evidence="4">
    <location>
        <begin position="865"/>
        <end position="877"/>
    </location>
</feature>
<dbReference type="GO" id="GO:0005522">
    <property type="term" value="F:profilin binding"/>
    <property type="evidence" value="ECO:0007669"/>
    <property type="project" value="EnsemblFungi"/>
</dbReference>
<dbReference type="GO" id="GO:0005884">
    <property type="term" value="C:actin filament"/>
    <property type="evidence" value="ECO:0007669"/>
    <property type="project" value="EnsemblFungi"/>
</dbReference>
<dbReference type="Pfam" id="PF06371">
    <property type="entry name" value="Drf_GBD"/>
    <property type="match status" value="1"/>
</dbReference>
<protein>
    <recommendedName>
        <fullName evidence="10">Protein BNI1</fullName>
    </recommendedName>
</protein>
<dbReference type="PANTHER" id="PTHR47102">
    <property type="entry name" value="PROTEIN BNI1"/>
    <property type="match status" value="1"/>
</dbReference>
<dbReference type="GO" id="GO:0000133">
    <property type="term" value="C:polarisome"/>
    <property type="evidence" value="ECO:0007669"/>
    <property type="project" value="EnsemblFungi"/>
</dbReference>
<dbReference type="Proteomes" id="UP000183365">
    <property type="component" value="Unassembled WGS sequence"/>
</dbReference>
<dbReference type="FunFam" id="1.20.58.2220:FF:000006">
    <property type="entry name" value="Cytokinesis protein sepA"/>
    <property type="match status" value="1"/>
</dbReference>
<dbReference type="InterPro" id="IPR042201">
    <property type="entry name" value="FH2_Formin_sf"/>
</dbReference>